<dbReference type="AlphaFoldDB" id="A0A815TM62"/>
<name>A0A815TM62_9BILA</name>
<keyword evidence="1" id="KW-0812">Transmembrane</keyword>
<evidence type="ECO:0000256" key="1">
    <source>
        <dbReference type="SAM" id="Phobius"/>
    </source>
</evidence>
<protein>
    <submittedName>
        <fullName evidence="2">Uncharacterized protein</fullName>
    </submittedName>
</protein>
<keyword evidence="1" id="KW-0472">Membrane</keyword>
<keyword evidence="4" id="KW-1185">Reference proteome</keyword>
<comment type="caution">
    <text evidence="2">The sequence shown here is derived from an EMBL/GenBank/DDBJ whole genome shotgun (WGS) entry which is preliminary data.</text>
</comment>
<dbReference type="Proteomes" id="UP000681722">
    <property type="component" value="Unassembled WGS sequence"/>
</dbReference>
<dbReference type="EMBL" id="CAJNOQ010022929">
    <property type="protein sequence ID" value="CAF1507952.1"/>
    <property type="molecule type" value="Genomic_DNA"/>
</dbReference>
<sequence>MKIHPFVCGHTMIKCYIVMSIIVVKMFVQLIQLIVISVVSGWSDGGLRLYHLHTNSLDSRHSLLEISDDFPQNICFISSSSVICHMDNGKLMSLNSDEREKNELFYDGTNNLKNYEPMMISQYYKQLAIGTLSGLVLLFDLEKYIAGGENIRQLQADTNKIFQVLWPKIIVNGEDYIKEES</sequence>
<gene>
    <name evidence="2" type="ORF">GPM918_LOCUS36982</name>
    <name evidence="3" type="ORF">SRO942_LOCUS37736</name>
</gene>
<reference evidence="2" key="1">
    <citation type="submission" date="2021-02" db="EMBL/GenBank/DDBJ databases">
        <authorList>
            <person name="Nowell W R."/>
        </authorList>
    </citation>
    <scope>NUCLEOTIDE SEQUENCE</scope>
</reference>
<dbReference type="OrthoDB" id="5594999at2759"/>
<proteinExistence type="predicted"/>
<evidence type="ECO:0000313" key="4">
    <source>
        <dbReference type="Proteomes" id="UP000663829"/>
    </source>
</evidence>
<evidence type="ECO:0000313" key="3">
    <source>
        <dbReference type="EMBL" id="CAF4368988.1"/>
    </source>
</evidence>
<dbReference type="EMBL" id="CAJOBC010088459">
    <property type="protein sequence ID" value="CAF4368988.1"/>
    <property type="molecule type" value="Genomic_DNA"/>
</dbReference>
<dbReference type="SUPFAM" id="SSF50978">
    <property type="entry name" value="WD40 repeat-like"/>
    <property type="match status" value="1"/>
</dbReference>
<evidence type="ECO:0000313" key="2">
    <source>
        <dbReference type="EMBL" id="CAF1507952.1"/>
    </source>
</evidence>
<dbReference type="Proteomes" id="UP000663829">
    <property type="component" value="Unassembled WGS sequence"/>
</dbReference>
<feature type="transmembrane region" description="Helical" evidence="1">
    <location>
        <begin position="21"/>
        <end position="42"/>
    </location>
</feature>
<keyword evidence="1" id="KW-1133">Transmembrane helix</keyword>
<accession>A0A815TM62</accession>
<organism evidence="2 4">
    <name type="scientific">Didymodactylos carnosus</name>
    <dbReference type="NCBI Taxonomy" id="1234261"/>
    <lineage>
        <taxon>Eukaryota</taxon>
        <taxon>Metazoa</taxon>
        <taxon>Spiralia</taxon>
        <taxon>Gnathifera</taxon>
        <taxon>Rotifera</taxon>
        <taxon>Eurotatoria</taxon>
        <taxon>Bdelloidea</taxon>
        <taxon>Philodinida</taxon>
        <taxon>Philodinidae</taxon>
        <taxon>Didymodactylos</taxon>
    </lineage>
</organism>
<dbReference type="InterPro" id="IPR036322">
    <property type="entry name" value="WD40_repeat_dom_sf"/>
</dbReference>